<keyword evidence="2" id="KW-1185">Reference proteome</keyword>
<reference evidence="1" key="1">
    <citation type="journal article" date="2020" name="bioRxiv">
        <title>Chromosome-level reference genome of the European wasp spider Argiope bruennichi: a resource for studies on range expansion and evolutionary adaptation.</title>
        <authorList>
            <person name="Sheffer M.M."/>
            <person name="Hoppe A."/>
            <person name="Krehenwinkel H."/>
            <person name="Uhl G."/>
            <person name="Kuss A.W."/>
            <person name="Jensen L."/>
            <person name="Jensen C."/>
            <person name="Gillespie R.G."/>
            <person name="Hoff K.J."/>
            <person name="Prost S."/>
        </authorList>
    </citation>
    <scope>NUCLEOTIDE SEQUENCE</scope>
</reference>
<dbReference type="Pfam" id="PF01359">
    <property type="entry name" value="Transposase_1"/>
    <property type="match status" value="1"/>
</dbReference>
<name>A0A8T0FW44_ARGBR</name>
<dbReference type="InterPro" id="IPR036397">
    <property type="entry name" value="RNaseH_sf"/>
</dbReference>
<proteinExistence type="predicted"/>
<dbReference type="EMBL" id="JABXBU010000002">
    <property type="protein sequence ID" value="KAF8795347.1"/>
    <property type="molecule type" value="Genomic_DNA"/>
</dbReference>
<evidence type="ECO:0000313" key="2">
    <source>
        <dbReference type="Proteomes" id="UP000807504"/>
    </source>
</evidence>
<dbReference type="InterPro" id="IPR052709">
    <property type="entry name" value="Transposase-MT_Hybrid"/>
</dbReference>
<reference evidence="1" key="2">
    <citation type="submission" date="2020-06" db="EMBL/GenBank/DDBJ databases">
        <authorList>
            <person name="Sheffer M."/>
        </authorList>
    </citation>
    <scope>NUCLEOTIDE SEQUENCE</scope>
</reference>
<dbReference type="GO" id="GO:0003676">
    <property type="term" value="F:nucleic acid binding"/>
    <property type="evidence" value="ECO:0007669"/>
    <property type="project" value="InterPro"/>
</dbReference>
<dbReference type="Gene3D" id="3.30.420.10">
    <property type="entry name" value="Ribonuclease H-like superfamily/Ribonuclease H"/>
    <property type="match status" value="1"/>
</dbReference>
<organism evidence="1 2">
    <name type="scientific">Argiope bruennichi</name>
    <name type="common">Wasp spider</name>
    <name type="synonym">Aranea bruennichi</name>
    <dbReference type="NCBI Taxonomy" id="94029"/>
    <lineage>
        <taxon>Eukaryota</taxon>
        <taxon>Metazoa</taxon>
        <taxon>Ecdysozoa</taxon>
        <taxon>Arthropoda</taxon>
        <taxon>Chelicerata</taxon>
        <taxon>Arachnida</taxon>
        <taxon>Araneae</taxon>
        <taxon>Araneomorphae</taxon>
        <taxon>Entelegynae</taxon>
        <taxon>Araneoidea</taxon>
        <taxon>Araneidae</taxon>
        <taxon>Argiope</taxon>
    </lineage>
</organism>
<comment type="caution">
    <text evidence="1">The sequence shown here is derived from an EMBL/GenBank/DDBJ whole genome shotgun (WGS) entry which is preliminary data.</text>
</comment>
<protein>
    <submittedName>
        <fullName evidence="1">Mariner Mos1 transposase like protein</fullName>
    </submittedName>
</protein>
<evidence type="ECO:0000313" key="1">
    <source>
        <dbReference type="EMBL" id="KAF8795347.1"/>
    </source>
</evidence>
<dbReference type="AlphaFoldDB" id="A0A8T0FW44"/>
<sequence length="136" mass="15688">MNVRRLKLTEVAESVGTLKEFNGWIISLLLRKGRTINAEYYANLLDKLHSKFKEKRPGFSKKKVLFHYANAPIHKVVIVMGKLHELKFEILAHSPYSPDVVSLDNNLFPNLENFWLEGNSVLISTPSQRRMPTLKL</sequence>
<gene>
    <name evidence="1" type="ORF">HNY73_003208</name>
</gene>
<dbReference type="Proteomes" id="UP000807504">
    <property type="component" value="Unassembled WGS sequence"/>
</dbReference>
<dbReference type="PANTHER" id="PTHR46060">
    <property type="entry name" value="MARINER MOS1 TRANSPOSASE-LIKE PROTEIN"/>
    <property type="match status" value="1"/>
</dbReference>
<accession>A0A8T0FW44</accession>
<dbReference type="PANTHER" id="PTHR46060:SF1">
    <property type="entry name" value="MARINER MOS1 TRANSPOSASE-LIKE PROTEIN"/>
    <property type="match status" value="1"/>
</dbReference>
<dbReference type="InterPro" id="IPR001888">
    <property type="entry name" value="Transposase_1"/>
</dbReference>